<feature type="domain" description="Glycosyltransferase subfamily 4-like N-terminal" evidence="2">
    <location>
        <begin position="13"/>
        <end position="171"/>
    </location>
</feature>
<accession>A0A2I0QTX1</accession>
<comment type="caution">
    <text evidence="3">The sequence shown here is derived from an EMBL/GenBank/DDBJ whole genome shotgun (WGS) entry which is preliminary data.</text>
</comment>
<name>A0A2I0QTX1_9BACI</name>
<dbReference type="GO" id="GO:0016757">
    <property type="term" value="F:glycosyltransferase activity"/>
    <property type="evidence" value="ECO:0007669"/>
    <property type="project" value="InterPro"/>
</dbReference>
<organism evidence="3 4">
    <name type="scientific">Halalkalibacillus sediminis</name>
    <dbReference type="NCBI Taxonomy" id="2018042"/>
    <lineage>
        <taxon>Bacteria</taxon>
        <taxon>Bacillati</taxon>
        <taxon>Bacillota</taxon>
        <taxon>Bacilli</taxon>
        <taxon>Bacillales</taxon>
        <taxon>Bacillaceae</taxon>
        <taxon>Halalkalibacillus</taxon>
    </lineage>
</organism>
<evidence type="ECO:0000259" key="2">
    <source>
        <dbReference type="Pfam" id="PF13439"/>
    </source>
</evidence>
<dbReference type="InterPro" id="IPR001296">
    <property type="entry name" value="Glyco_trans_1"/>
</dbReference>
<dbReference type="PANTHER" id="PTHR12526">
    <property type="entry name" value="GLYCOSYLTRANSFERASE"/>
    <property type="match status" value="1"/>
</dbReference>
<dbReference type="SUPFAM" id="SSF53756">
    <property type="entry name" value="UDP-Glycosyltransferase/glycogen phosphorylase"/>
    <property type="match status" value="1"/>
</dbReference>
<proteinExistence type="predicted"/>
<dbReference type="AlphaFoldDB" id="A0A2I0QTX1"/>
<evidence type="ECO:0000259" key="1">
    <source>
        <dbReference type="Pfam" id="PF00534"/>
    </source>
</evidence>
<keyword evidence="3" id="KW-0808">Transferase</keyword>
<dbReference type="RefSeq" id="WP_101331399.1">
    <property type="nucleotide sequence ID" value="NZ_PJNH01000002.1"/>
</dbReference>
<dbReference type="Pfam" id="PF13439">
    <property type="entry name" value="Glyco_transf_4"/>
    <property type="match status" value="1"/>
</dbReference>
<dbReference type="Gene3D" id="3.40.50.2000">
    <property type="entry name" value="Glycogen Phosphorylase B"/>
    <property type="match status" value="2"/>
</dbReference>
<reference evidence="3 4" key="1">
    <citation type="submission" date="2017-06" db="EMBL/GenBank/DDBJ databases">
        <title>the draft geome sequence of Illustriluteabacillus marina B3227.</title>
        <authorList>
            <person name="He R.-H."/>
            <person name="Du Z.-J."/>
        </authorList>
    </citation>
    <scope>NUCLEOTIDE SEQUENCE [LARGE SCALE GENOMIC DNA]</scope>
    <source>
        <strain evidence="3 4">B3227</strain>
    </source>
</reference>
<dbReference type="OrthoDB" id="9804196at2"/>
<sequence>MRVLHLNAGNETGGGMVHILNLFSHFDQSEITLGLFQKGEFYQNALKKQIPVKLFSSKNTKDLKVLHKLIRYINDSEFDFIHTHGPRATFFLAIIKPFINTPVITTIHSNPSEDFVGKGFKGKIYHSLHRFSFRYVDHFVVVSEEFTRMMKRNFNLNDHQLNTIYNGIDFDQHLLSVSKEKYGYNRDDFLIMMPARLEKVKQHHLAIKAVKSLVLKYPQVKLLLLGDGSEMGNVSRLISDLGLSEKVHLLGYREDIQEFLSCADLVLLTSKSESFPLVLLEAARAKVPIVTTDVGDVSKLIPDKKFGWVVKDHSIDGIEAAIIEVINESKKGIYKPQCIKLYEYASKRFSMKHFCDSYRHIYRELHSHYNKKLL</sequence>
<dbReference type="Pfam" id="PF00534">
    <property type="entry name" value="Glycos_transf_1"/>
    <property type="match status" value="1"/>
</dbReference>
<protein>
    <submittedName>
        <fullName evidence="3">Glycosyltransferase</fullName>
    </submittedName>
</protein>
<keyword evidence="4" id="KW-1185">Reference proteome</keyword>
<dbReference type="CDD" id="cd03811">
    <property type="entry name" value="GT4_GT28_WabH-like"/>
    <property type="match status" value="1"/>
</dbReference>
<evidence type="ECO:0000313" key="3">
    <source>
        <dbReference type="EMBL" id="PKR77791.1"/>
    </source>
</evidence>
<dbReference type="EMBL" id="PJNH01000002">
    <property type="protein sequence ID" value="PKR77791.1"/>
    <property type="molecule type" value="Genomic_DNA"/>
</dbReference>
<evidence type="ECO:0000313" key="4">
    <source>
        <dbReference type="Proteomes" id="UP000243524"/>
    </source>
</evidence>
<feature type="domain" description="Glycosyl transferase family 1" evidence="1">
    <location>
        <begin position="179"/>
        <end position="330"/>
    </location>
</feature>
<dbReference type="Proteomes" id="UP000243524">
    <property type="component" value="Unassembled WGS sequence"/>
</dbReference>
<dbReference type="InterPro" id="IPR028098">
    <property type="entry name" value="Glyco_trans_4-like_N"/>
</dbReference>
<gene>
    <name evidence="3" type="ORF">CEY16_07620</name>
</gene>